<dbReference type="EMBL" id="AP019782">
    <property type="protein sequence ID" value="BBL69476.1"/>
    <property type="molecule type" value="Genomic_DNA"/>
</dbReference>
<keyword evidence="1" id="KW-0998">Cell outer membrane</keyword>
<proteinExistence type="inferred from homology"/>
<keyword evidence="5" id="KW-0732">Signal</keyword>
<evidence type="ECO:0000256" key="1">
    <source>
        <dbReference type="PROSITE-ProRule" id="PRU01360"/>
    </source>
</evidence>
<dbReference type="GO" id="GO:0009279">
    <property type="term" value="C:cell outer membrane"/>
    <property type="evidence" value="ECO:0007669"/>
    <property type="project" value="UniProtKB-SubCell"/>
</dbReference>
<dbReference type="PANTHER" id="PTHR30069">
    <property type="entry name" value="TONB-DEPENDENT OUTER MEMBRANE RECEPTOR"/>
    <property type="match status" value="1"/>
</dbReference>
<dbReference type="InterPro" id="IPR010917">
    <property type="entry name" value="TonB_rcpt_CS"/>
</dbReference>
<keyword evidence="1" id="KW-0813">Transport</keyword>
<sequence length="674" mass="72660">MRTTDFPRTTLALPCFVGLLLGAPRPVSADDAQRMEAVTVSAPAADDNAGGVFAPAASLEGSELRRRAATTLGATLEREGGVGNASFGPGVGQPVIRGQGGGRVQVLQNGLGSRDVSALSPDHAGTTEPLLAERIDLLRGPATLLYGSGLIGGAVNVQDGRVPEKAPDQGYAAAFEQRYDSALDQNASVLRLDAGKGPLALHADGFYRDSSDVLIDGHANRDGSGPNGRVPNTSARAKSGTAGLSWVGGAGFLGVAVNRLENNYGIPPDGEPHNVRIDLEQSRYDLKGELRAPFALTRKLRFSLAHTDYQHVELESGTAATKFLNETTEGRLEWHHEPLGPLSGLWGMQVAGGTLNSLGDEAILPKTATANAAGFALETLELGPWTWQFALRGERQRLTPEGRPAAEHVPISGAASTTWHWNDQDSVSLGFTRSERAPQAAELYSDGVHHATHSYERGTPGLRKETGHNLELGLKTERSWYRARLDLYHNWVSDYIYGHYTGELFDHALADFNPACAGDCAPVLEYRQRAATFKGYEAQVVFPLGDYAGGGVDLTLFSDYVRGRFDNGEDVPRLPPLRFGSQLDYSRERWSAYARVTRAEPQIHPGANEAPTGGYVKLDLGTRYTLRTDKAGEFTVFANAKNLLDADIRSAASYLRQYSPEPGRGAEVGLRWNF</sequence>
<dbReference type="InterPro" id="IPR000531">
    <property type="entry name" value="Beta-barrel_TonB"/>
</dbReference>
<evidence type="ECO:0000256" key="3">
    <source>
        <dbReference type="RuleBase" id="RU003357"/>
    </source>
</evidence>
<dbReference type="InterPro" id="IPR012910">
    <property type="entry name" value="Plug_dom"/>
</dbReference>
<keyword evidence="1" id="KW-0812">Transmembrane</keyword>
<evidence type="ECO:0000313" key="9">
    <source>
        <dbReference type="Proteomes" id="UP000824988"/>
    </source>
</evidence>
<dbReference type="RefSeq" id="WP_221047874.1">
    <property type="nucleotide sequence ID" value="NZ_AP019782.1"/>
</dbReference>
<dbReference type="PROSITE" id="PS01156">
    <property type="entry name" value="TONB_DEPENDENT_REC_2"/>
    <property type="match status" value="1"/>
</dbReference>
<dbReference type="Pfam" id="PF00593">
    <property type="entry name" value="TonB_dep_Rec_b-barrel"/>
    <property type="match status" value="1"/>
</dbReference>
<feature type="signal peptide" evidence="5">
    <location>
        <begin position="1"/>
        <end position="29"/>
    </location>
</feature>
<dbReference type="InterPro" id="IPR039426">
    <property type="entry name" value="TonB-dep_rcpt-like"/>
</dbReference>
<evidence type="ECO:0000256" key="5">
    <source>
        <dbReference type="SAM" id="SignalP"/>
    </source>
</evidence>
<comment type="similarity">
    <text evidence="1 3">Belongs to the TonB-dependent receptor family.</text>
</comment>
<feature type="chain" id="PRO_5034497356" evidence="5">
    <location>
        <begin position="30"/>
        <end position="674"/>
    </location>
</feature>
<reference evidence="8" key="1">
    <citation type="submission" date="2019-06" db="EMBL/GenBank/DDBJ databases">
        <title>Complete genome sequence of Methylogaea oryzae strain JCM16910.</title>
        <authorList>
            <person name="Asakawa S."/>
        </authorList>
    </citation>
    <scope>NUCLEOTIDE SEQUENCE</scope>
    <source>
        <strain evidence="8">E10</strain>
    </source>
</reference>
<evidence type="ECO:0000313" key="8">
    <source>
        <dbReference type="EMBL" id="BBL69476.1"/>
    </source>
</evidence>
<name>A0A8D5AGR4_9GAMM</name>
<dbReference type="Proteomes" id="UP000824988">
    <property type="component" value="Chromosome"/>
</dbReference>
<protein>
    <submittedName>
        <fullName evidence="8">Ligand-gated channel</fullName>
    </submittedName>
</protein>
<dbReference type="GO" id="GO:0015344">
    <property type="term" value="F:siderophore uptake transmembrane transporter activity"/>
    <property type="evidence" value="ECO:0007669"/>
    <property type="project" value="TreeGrafter"/>
</dbReference>
<dbReference type="GO" id="GO:0044718">
    <property type="term" value="P:siderophore transmembrane transport"/>
    <property type="evidence" value="ECO:0007669"/>
    <property type="project" value="TreeGrafter"/>
</dbReference>
<keyword evidence="1" id="KW-1134">Transmembrane beta strand</keyword>
<dbReference type="PANTHER" id="PTHR30069:SF40">
    <property type="entry name" value="TONB-DEPENDENT RECEPTOR NMB0964-RELATED"/>
    <property type="match status" value="1"/>
</dbReference>
<dbReference type="KEGG" id="moz:MoryE10_00820"/>
<feature type="domain" description="TonB-dependent receptor-like beta-barrel" evidence="6">
    <location>
        <begin position="242"/>
        <end position="643"/>
    </location>
</feature>
<evidence type="ECO:0000259" key="7">
    <source>
        <dbReference type="Pfam" id="PF07715"/>
    </source>
</evidence>
<dbReference type="Pfam" id="PF07715">
    <property type="entry name" value="Plug"/>
    <property type="match status" value="1"/>
</dbReference>
<keyword evidence="9" id="KW-1185">Reference proteome</keyword>
<feature type="domain" description="TonB-dependent receptor plug" evidence="7">
    <location>
        <begin position="57"/>
        <end position="154"/>
    </location>
</feature>
<feature type="short sequence motif" description="TonB C-terminal box" evidence="2">
    <location>
        <begin position="657"/>
        <end position="674"/>
    </location>
</feature>
<gene>
    <name evidence="8" type="primary">phuR</name>
    <name evidence="8" type="ORF">MoryE10_00820</name>
</gene>
<dbReference type="PROSITE" id="PS52016">
    <property type="entry name" value="TONB_DEPENDENT_REC_3"/>
    <property type="match status" value="1"/>
</dbReference>
<evidence type="ECO:0000256" key="4">
    <source>
        <dbReference type="SAM" id="MobiDB-lite"/>
    </source>
</evidence>
<accession>A0A8D5AGR4</accession>
<feature type="region of interest" description="Disordered" evidence="4">
    <location>
        <begin position="217"/>
        <end position="240"/>
    </location>
</feature>
<evidence type="ECO:0000259" key="6">
    <source>
        <dbReference type="Pfam" id="PF00593"/>
    </source>
</evidence>
<dbReference type="AlphaFoldDB" id="A0A8D5AGR4"/>
<keyword evidence="1 3" id="KW-0472">Membrane</keyword>
<evidence type="ECO:0000256" key="2">
    <source>
        <dbReference type="PROSITE-ProRule" id="PRU10144"/>
    </source>
</evidence>
<keyword evidence="3" id="KW-0798">TonB box</keyword>
<comment type="subcellular location">
    <subcellularLocation>
        <location evidence="1">Cell outer membrane</location>
        <topology evidence="1">Multi-pass membrane protein</topology>
    </subcellularLocation>
</comment>
<organism evidence="8 9">
    <name type="scientific">Methylogaea oryzae</name>
    <dbReference type="NCBI Taxonomy" id="1295382"/>
    <lineage>
        <taxon>Bacteria</taxon>
        <taxon>Pseudomonadati</taxon>
        <taxon>Pseudomonadota</taxon>
        <taxon>Gammaproteobacteria</taxon>
        <taxon>Methylococcales</taxon>
        <taxon>Methylococcaceae</taxon>
        <taxon>Methylogaea</taxon>
    </lineage>
</organism>